<evidence type="ECO:0000256" key="4">
    <source>
        <dbReference type="ARBA" id="ARBA00023002"/>
    </source>
</evidence>
<name>A0A931FI73_9ACTN</name>
<dbReference type="GO" id="GO:0004497">
    <property type="term" value="F:monooxygenase activity"/>
    <property type="evidence" value="ECO:0007669"/>
    <property type="project" value="UniProtKB-KW"/>
</dbReference>
<dbReference type="InterPro" id="IPR002397">
    <property type="entry name" value="Cyt_P450_B"/>
</dbReference>
<proteinExistence type="inferred from homology"/>
<dbReference type="PANTHER" id="PTHR46696:SF1">
    <property type="entry name" value="CYTOCHROME P450 YJIB-RELATED"/>
    <property type="match status" value="1"/>
</dbReference>
<protein>
    <submittedName>
        <fullName evidence="8">Cytochrome P450</fullName>
    </submittedName>
</protein>
<sequence length="399" mass="44776">MTTVEPIDAITFPAARGGCPFAPPPAYQEALEQRPITRISLWDGSRAWLVTRHEDVRTIMGDRRFSADARNDGFPFLSNGRRELAAEKPSFIRMDDPEHARFRRMLTGDFIIKRVEALRPEIQQIVDDFLDRMTAHPAPADLVTEFALPVPSLVICRLLGVPYEDHDYFQERSRILLHNLSTADQVRQARDELTNYLEELADRKAQEPDERIVSRLVARGDLTRDEVASMSLLLLIAGHETTANMTALSTLVLLRDPAQLARLREDPTLIKGAVEELLRYLSIVHSGTVRVAVETAEIGGTTIEAGEGVVCMLSTANRDASVFASPDELDVGREARRHVAFGFGVHQCLGQPLARLELQIALDTMIRRLPDLRLAVPFEQIRFRKDAAIYGVEELPVAW</sequence>
<comment type="similarity">
    <text evidence="1 7">Belongs to the cytochrome P450 family.</text>
</comment>
<keyword evidence="6 7" id="KW-0503">Monooxygenase</keyword>
<comment type="caution">
    <text evidence="8">The sequence shown here is derived from an EMBL/GenBank/DDBJ whole genome shotgun (WGS) entry which is preliminary data.</text>
</comment>
<dbReference type="Proteomes" id="UP000657385">
    <property type="component" value="Unassembled WGS sequence"/>
</dbReference>
<dbReference type="Gene3D" id="1.10.630.10">
    <property type="entry name" value="Cytochrome P450"/>
    <property type="match status" value="1"/>
</dbReference>
<keyword evidence="3 7" id="KW-0479">Metal-binding</keyword>
<accession>A0A931FI73</accession>
<dbReference type="InterPro" id="IPR001128">
    <property type="entry name" value="Cyt_P450"/>
</dbReference>
<evidence type="ECO:0000256" key="2">
    <source>
        <dbReference type="ARBA" id="ARBA00022617"/>
    </source>
</evidence>
<dbReference type="GO" id="GO:0016705">
    <property type="term" value="F:oxidoreductase activity, acting on paired donors, with incorporation or reduction of molecular oxygen"/>
    <property type="evidence" value="ECO:0007669"/>
    <property type="project" value="InterPro"/>
</dbReference>
<evidence type="ECO:0000256" key="1">
    <source>
        <dbReference type="ARBA" id="ARBA00010617"/>
    </source>
</evidence>
<keyword evidence="9" id="KW-1185">Reference proteome</keyword>
<reference evidence="8" key="1">
    <citation type="submission" date="2020-11" db="EMBL/GenBank/DDBJ databases">
        <title>Isolation and identification of active actinomycetes.</title>
        <authorList>
            <person name="Yu B."/>
        </authorList>
    </citation>
    <scope>NUCLEOTIDE SEQUENCE</scope>
    <source>
        <strain evidence="8">NEAU-YB345</strain>
    </source>
</reference>
<dbReference type="RefSeq" id="WP_196197774.1">
    <property type="nucleotide sequence ID" value="NZ_JADPRT010000017.1"/>
</dbReference>
<dbReference type="GO" id="GO:0020037">
    <property type="term" value="F:heme binding"/>
    <property type="evidence" value="ECO:0007669"/>
    <property type="project" value="InterPro"/>
</dbReference>
<dbReference type="Pfam" id="PF00067">
    <property type="entry name" value="p450"/>
    <property type="match status" value="1"/>
</dbReference>
<dbReference type="PRINTS" id="PR00359">
    <property type="entry name" value="BP450"/>
</dbReference>
<dbReference type="PRINTS" id="PR00385">
    <property type="entry name" value="P450"/>
</dbReference>
<evidence type="ECO:0000256" key="3">
    <source>
        <dbReference type="ARBA" id="ARBA00022723"/>
    </source>
</evidence>
<dbReference type="GO" id="GO:0005506">
    <property type="term" value="F:iron ion binding"/>
    <property type="evidence" value="ECO:0007669"/>
    <property type="project" value="InterPro"/>
</dbReference>
<keyword evidence="2 7" id="KW-0349">Heme</keyword>
<keyword evidence="5 7" id="KW-0408">Iron</keyword>
<dbReference type="PANTHER" id="PTHR46696">
    <property type="entry name" value="P450, PUTATIVE (EUROFUNG)-RELATED"/>
    <property type="match status" value="1"/>
</dbReference>
<evidence type="ECO:0000313" key="8">
    <source>
        <dbReference type="EMBL" id="MBF9072606.1"/>
    </source>
</evidence>
<evidence type="ECO:0000256" key="5">
    <source>
        <dbReference type="ARBA" id="ARBA00023004"/>
    </source>
</evidence>
<dbReference type="SUPFAM" id="SSF48264">
    <property type="entry name" value="Cytochrome P450"/>
    <property type="match status" value="1"/>
</dbReference>
<dbReference type="CDD" id="cd11030">
    <property type="entry name" value="CYP105-like"/>
    <property type="match status" value="1"/>
</dbReference>
<evidence type="ECO:0000256" key="6">
    <source>
        <dbReference type="ARBA" id="ARBA00023033"/>
    </source>
</evidence>
<keyword evidence="4 7" id="KW-0560">Oxidoreductase</keyword>
<evidence type="ECO:0000313" key="9">
    <source>
        <dbReference type="Proteomes" id="UP000657385"/>
    </source>
</evidence>
<dbReference type="InterPro" id="IPR036396">
    <property type="entry name" value="Cyt_P450_sf"/>
</dbReference>
<dbReference type="AlphaFoldDB" id="A0A931FI73"/>
<evidence type="ECO:0000256" key="7">
    <source>
        <dbReference type="RuleBase" id="RU000461"/>
    </source>
</evidence>
<dbReference type="EMBL" id="JADPRT010000017">
    <property type="protein sequence ID" value="MBF9072606.1"/>
    <property type="molecule type" value="Genomic_DNA"/>
</dbReference>
<dbReference type="InterPro" id="IPR017972">
    <property type="entry name" value="Cyt_P450_CS"/>
</dbReference>
<gene>
    <name evidence="8" type="ORF">I2501_31770</name>
</gene>
<dbReference type="PROSITE" id="PS00086">
    <property type="entry name" value="CYTOCHROME_P450"/>
    <property type="match status" value="1"/>
</dbReference>
<organism evidence="8 9">
    <name type="scientific">Streptacidiphilus fuscans</name>
    <dbReference type="NCBI Taxonomy" id="2789292"/>
    <lineage>
        <taxon>Bacteria</taxon>
        <taxon>Bacillati</taxon>
        <taxon>Actinomycetota</taxon>
        <taxon>Actinomycetes</taxon>
        <taxon>Kitasatosporales</taxon>
        <taxon>Streptomycetaceae</taxon>
        <taxon>Streptacidiphilus</taxon>
    </lineage>
</organism>
<dbReference type="FunFam" id="1.10.630.10:FF:000018">
    <property type="entry name" value="Cytochrome P450 monooxygenase"/>
    <property type="match status" value="1"/>
</dbReference>